<dbReference type="PROSITE" id="PS51084">
    <property type="entry name" value="HIT_2"/>
    <property type="match status" value="1"/>
</dbReference>
<proteinExistence type="predicted"/>
<dbReference type="SUPFAM" id="SSF54197">
    <property type="entry name" value="HIT-like"/>
    <property type="match status" value="1"/>
</dbReference>
<feature type="domain" description="HIT" evidence="2">
    <location>
        <begin position="59"/>
        <end position="131"/>
    </location>
</feature>
<dbReference type="Gene3D" id="3.30.428.10">
    <property type="entry name" value="HIT-like"/>
    <property type="match status" value="1"/>
</dbReference>
<sequence length="143" mass="15937">MGNHRSAEQLAEMERLAEAGLCLFCPGQLEATGANPVLHRTPHWTVTRNRYPYRGTRLHLLLVPTVHVTDLTDLPADAQADFWDVLAWARAEYDLAFYGLGARNGDPTYTGGTISHLHLHLVVGDVEDPDHEPVRMKLSSRAD</sequence>
<reference evidence="3" key="1">
    <citation type="submission" date="2020-03" db="EMBL/GenBank/DDBJ databases">
        <title>Phycicoccus flavus sp. nov., a novel endophytic actinobacterium isolated from branch of Kandelia candel.</title>
        <authorList>
            <person name="Tuo L."/>
        </authorList>
    </citation>
    <scope>NUCLEOTIDE SEQUENCE</scope>
    <source>
        <strain evidence="3">CMS6Z-2</strain>
    </source>
</reference>
<dbReference type="EMBL" id="SAYU02000056">
    <property type="protein sequence ID" value="NHA69344.1"/>
    <property type="molecule type" value="Genomic_DNA"/>
</dbReference>
<evidence type="ECO:0000259" key="2">
    <source>
        <dbReference type="PROSITE" id="PS51084"/>
    </source>
</evidence>
<dbReference type="InterPro" id="IPR036265">
    <property type="entry name" value="HIT-like_sf"/>
</dbReference>
<dbReference type="Proteomes" id="UP000287866">
    <property type="component" value="Unassembled WGS sequence"/>
</dbReference>
<comment type="caution">
    <text evidence="3">The sequence shown here is derived from an EMBL/GenBank/DDBJ whole genome shotgun (WGS) entry which is preliminary data.</text>
</comment>
<dbReference type="Pfam" id="PF01230">
    <property type="entry name" value="HIT"/>
    <property type="match status" value="1"/>
</dbReference>
<keyword evidence="4" id="KW-1185">Reference proteome</keyword>
<dbReference type="AlphaFoldDB" id="A0A8T6R6S9"/>
<dbReference type="GO" id="GO:0003824">
    <property type="term" value="F:catalytic activity"/>
    <property type="evidence" value="ECO:0007669"/>
    <property type="project" value="InterPro"/>
</dbReference>
<evidence type="ECO:0000313" key="4">
    <source>
        <dbReference type="Proteomes" id="UP000287866"/>
    </source>
</evidence>
<protein>
    <submittedName>
        <fullName evidence="3">HIT family protein</fullName>
    </submittedName>
</protein>
<dbReference type="InterPro" id="IPR011146">
    <property type="entry name" value="HIT-like"/>
</dbReference>
<feature type="short sequence motif" description="Histidine triad motif" evidence="1">
    <location>
        <begin position="116"/>
        <end position="120"/>
    </location>
</feature>
<accession>A0A8T6R6S9</accession>
<evidence type="ECO:0000313" key="3">
    <source>
        <dbReference type="EMBL" id="NHA69344.1"/>
    </source>
</evidence>
<organism evidence="3 4">
    <name type="scientific">Phycicoccus flavus</name>
    <dbReference type="NCBI Taxonomy" id="2502783"/>
    <lineage>
        <taxon>Bacteria</taxon>
        <taxon>Bacillati</taxon>
        <taxon>Actinomycetota</taxon>
        <taxon>Actinomycetes</taxon>
        <taxon>Micrococcales</taxon>
        <taxon>Intrasporangiaceae</taxon>
        <taxon>Phycicoccus</taxon>
    </lineage>
</organism>
<name>A0A8T6R6S9_9MICO</name>
<gene>
    <name evidence="3" type="ORF">EPD83_014970</name>
</gene>
<evidence type="ECO:0000256" key="1">
    <source>
        <dbReference type="PROSITE-ProRule" id="PRU00464"/>
    </source>
</evidence>